<reference evidence="1" key="3">
    <citation type="submission" date="2022-06" db="UniProtKB">
        <authorList>
            <consortium name="EnsemblPlants"/>
        </authorList>
    </citation>
    <scope>IDENTIFICATION</scope>
</reference>
<accession>A0A8R7TE41</accession>
<dbReference type="AlphaFoldDB" id="A0A8R7TE41"/>
<dbReference type="Gramene" id="TuG1812G0200001328.01.T01">
    <property type="protein sequence ID" value="TuG1812G0200001328.01.T01"/>
    <property type="gene ID" value="TuG1812G0200001328.01"/>
</dbReference>
<dbReference type="Proteomes" id="UP000015106">
    <property type="component" value="Chromosome 2"/>
</dbReference>
<name>A0A8R7TE41_TRIUA</name>
<evidence type="ECO:0000313" key="2">
    <source>
        <dbReference type="Proteomes" id="UP000015106"/>
    </source>
</evidence>
<organism evidence="1 2">
    <name type="scientific">Triticum urartu</name>
    <name type="common">Red wild einkorn</name>
    <name type="synonym">Crithodium urartu</name>
    <dbReference type="NCBI Taxonomy" id="4572"/>
    <lineage>
        <taxon>Eukaryota</taxon>
        <taxon>Viridiplantae</taxon>
        <taxon>Streptophyta</taxon>
        <taxon>Embryophyta</taxon>
        <taxon>Tracheophyta</taxon>
        <taxon>Spermatophyta</taxon>
        <taxon>Magnoliopsida</taxon>
        <taxon>Liliopsida</taxon>
        <taxon>Poales</taxon>
        <taxon>Poaceae</taxon>
        <taxon>BOP clade</taxon>
        <taxon>Pooideae</taxon>
        <taxon>Triticodae</taxon>
        <taxon>Triticeae</taxon>
        <taxon>Triticinae</taxon>
        <taxon>Triticum</taxon>
    </lineage>
</organism>
<protein>
    <submittedName>
        <fullName evidence="1">Uncharacterized protein</fullName>
    </submittedName>
</protein>
<evidence type="ECO:0000313" key="1">
    <source>
        <dbReference type="EnsemblPlants" id="TuG1812G0200001328.01.T01"/>
    </source>
</evidence>
<dbReference type="EnsemblPlants" id="TuG1812G0200001328.01.T01">
    <property type="protein sequence ID" value="TuG1812G0200001328.01.T01"/>
    <property type="gene ID" value="TuG1812G0200001328.01"/>
</dbReference>
<reference evidence="1" key="2">
    <citation type="submission" date="2018-03" db="EMBL/GenBank/DDBJ databases">
        <title>The Triticum urartu genome reveals the dynamic nature of wheat genome evolution.</title>
        <authorList>
            <person name="Ling H."/>
            <person name="Ma B."/>
            <person name="Shi X."/>
            <person name="Liu H."/>
            <person name="Dong L."/>
            <person name="Sun H."/>
            <person name="Cao Y."/>
            <person name="Gao Q."/>
            <person name="Zheng S."/>
            <person name="Li Y."/>
            <person name="Yu Y."/>
            <person name="Du H."/>
            <person name="Qi M."/>
            <person name="Li Y."/>
            <person name="Yu H."/>
            <person name="Cui Y."/>
            <person name="Wang N."/>
            <person name="Chen C."/>
            <person name="Wu H."/>
            <person name="Zhao Y."/>
            <person name="Zhang J."/>
            <person name="Li Y."/>
            <person name="Zhou W."/>
            <person name="Zhang B."/>
            <person name="Hu W."/>
            <person name="Eijk M."/>
            <person name="Tang J."/>
            <person name="Witsenboer H."/>
            <person name="Zhao S."/>
            <person name="Li Z."/>
            <person name="Zhang A."/>
            <person name="Wang D."/>
            <person name="Liang C."/>
        </authorList>
    </citation>
    <scope>NUCLEOTIDE SEQUENCE [LARGE SCALE GENOMIC DNA]</scope>
    <source>
        <strain evidence="1">cv. G1812</strain>
    </source>
</reference>
<sequence length="71" mass="8014">MLLQIWYYPHLSLSQFVCVGGGGAKQSISNCRLRTHRPNGRRISFIPLQHCQPPSLYCLGFSCGFGWNCIV</sequence>
<reference evidence="2" key="1">
    <citation type="journal article" date="2013" name="Nature">
        <title>Draft genome of the wheat A-genome progenitor Triticum urartu.</title>
        <authorList>
            <person name="Ling H.Q."/>
            <person name="Zhao S."/>
            <person name="Liu D."/>
            <person name="Wang J."/>
            <person name="Sun H."/>
            <person name="Zhang C."/>
            <person name="Fan H."/>
            <person name="Li D."/>
            <person name="Dong L."/>
            <person name="Tao Y."/>
            <person name="Gao C."/>
            <person name="Wu H."/>
            <person name="Li Y."/>
            <person name="Cui Y."/>
            <person name="Guo X."/>
            <person name="Zheng S."/>
            <person name="Wang B."/>
            <person name="Yu K."/>
            <person name="Liang Q."/>
            <person name="Yang W."/>
            <person name="Lou X."/>
            <person name="Chen J."/>
            <person name="Feng M."/>
            <person name="Jian J."/>
            <person name="Zhang X."/>
            <person name="Luo G."/>
            <person name="Jiang Y."/>
            <person name="Liu J."/>
            <person name="Wang Z."/>
            <person name="Sha Y."/>
            <person name="Zhang B."/>
            <person name="Wu H."/>
            <person name="Tang D."/>
            <person name="Shen Q."/>
            <person name="Xue P."/>
            <person name="Zou S."/>
            <person name="Wang X."/>
            <person name="Liu X."/>
            <person name="Wang F."/>
            <person name="Yang Y."/>
            <person name="An X."/>
            <person name="Dong Z."/>
            <person name="Zhang K."/>
            <person name="Zhang X."/>
            <person name="Luo M.C."/>
            <person name="Dvorak J."/>
            <person name="Tong Y."/>
            <person name="Wang J."/>
            <person name="Yang H."/>
            <person name="Li Z."/>
            <person name="Wang D."/>
            <person name="Zhang A."/>
            <person name="Wang J."/>
        </authorList>
    </citation>
    <scope>NUCLEOTIDE SEQUENCE</scope>
    <source>
        <strain evidence="2">cv. G1812</strain>
    </source>
</reference>
<keyword evidence="2" id="KW-1185">Reference proteome</keyword>
<proteinExistence type="predicted"/>